<dbReference type="PANTHER" id="PTHR43798:SF31">
    <property type="entry name" value="AB HYDROLASE SUPERFAMILY PROTEIN YCLE"/>
    <property type="match status" value="1"/>
</dbReference>
<protein>
    <submittedName>
        <fullName evidence="3">AB hydrolase superfamily protein YdjP</fullName>
        <ecNumber evidence="3">3.-.-.-</ecNumber>
    </submittedName>
</protein>
<dbReference type="InterPro" id="IPR000073">
    <property type="entry name" value="AB_hydrolase_1"/>
</dbReference>
<reference evidence="3" key="1">
    <citation type="submission" date="2014-02" db="EMBL/GenBank/DDBJ databases">
        <title>Expanding our view of genomic diversity in Candidatus Accumulibacter clades.</title>
        <authorList>
            <person name="Skennerton C.T."/>
            <person name="Barr J.J."/>
            <person name="Slater F.R."/>
            <person name="Bond P.L."/>
            <person name="Tyson G.W."/>
        </authorList>
    </citation>
    <scope>NUCLEOTIDE SEQUENCE [LARGE SCALE GENOMIC DNA]</scope>
</reference>
<keyword evidence="1 3" id="KW-0378">Hydrolase</keyword>
<dbReference type="PATRIC" id="fig|1454001.3.peg.2114"/>
<dbReference type="Gene3D" id="3.40.50.1820">
    <property type="entry name" value="alpha/beta hydrolase"/>
    <property type="match status" value="1"/>
</dbReference>
<feature type="domain" description="AB hydrolase-1" evidence="2">
    <location>
        <begin position="21"/>
        <end position="259"/>
    </location>
</feature>
<dbReference type="AlphaFoldDB" id="A0A011MY80"/>
<evidence type="ECO:0000259" key="2">
    <source>
        <dbReference type="Pfam" id="PF00561"/>
    </source>
</evidence>
<dbReference type="STRING" id="1454001.AW08_02067"/>
<evidence type="ECO:0000313" key="3">
    <source>
        <dbReference type="EMBL" id="EXI67511.1"/>
    </source>
</evidence>
<accession>A0A011MY80</accession>
<sequence>MTHFFADDGEKIHVQLSGDGPPIIMLHGWTASHLEWAPFLDQLTPHHRVLRWDARGHGGHRLTRDTVPTVQRMARDLHNLIDHYQLDRLVAVGHSMGALTLWQYIEEHGCSRLSKVCFLDQSPKLLTDAEWLNGIYGDFDRERSAAFLKHLESDFAESVLLLGAMGLNERAREKYHAGSRGLDKARKWLKEQDPAPLIACWESLAEADYRATLERIDIPALLVYGGNSNYYRSETAHYVKNRIANAVLHVYEGTDHSPHQWERQRFVRDLREFIDSP</sequence>
<evidence type="ECO:0000256" key="1">
    <source>
        <dbReference type="ARBA" id="ARBA00022801"/>
    </source>
</evidence>
<dbReference type="Proteomes" id="UP000020218">
    <property type="component" value="Unassembled WGS sequence"/>
</dbReference>
<dbReference type="EC" id="3.-.-.-" evidence="3"/>
<organism evidence="3 4">
    <name type="scientific">Candidatus Accumulibacter adjunctus</name>
    <dbReference type="NCBI Taxonomy" id="1454001"/>
    <lineage>
        <taxon>Bacteria</taxon>
        <taxon>Pseudomonadati</taxon>
        <taxon>Pseudomonadota</taxon>
        <taxon>Betaproteobacteria</taxon>
        <taxon>Candidatus Accumulibacter</taxon>
    </lineage>
</organism>
<dbReference type="GO" id="GO:0016787">
    <property type="term" value="F:hydrolase activity"/>
    <property type="evidence" value="ECO:0007669"/>
    <property type="project" value="UniProtKB-KW"/>
</dbReference>
<gene>
    <name evidence="3" type="primary">ydjP</name>
    <name evidence="3" type="ORF">AW08_02067</name>
</gene>
<evidence type="ECO:0000313" key="4">
    <source>
        <dbReference type="Proteomes" id="UP000020218"/>
    </source>
</evidence>
<name>A0A011MY80_9PROT</name>
<dbReference type="InterPro" id="IPR050266">
    <property type="entry name" value="AB_hydrolase_sf"/>
</dbReference>
<keyword evidence="4" id="KW-1185">Reference proteome</keyword>
<dbReference type="Pfam" id="PF00561">
    <property type="entry name" value="Abhydrolase_1"/>
    <property type="match status" value="1"/>
</dbReference>
<dbReference type="GO" id="GO:0016020">
    <property type="term" value="C:membrane"/>
    <property type="evidence" value="ECO:0007669"/>
    <property type="project" value="TreeGrafter"/>
</dbReference>
<dbReference type="InterPro" id="IPR029058">
    <property type="entry name" value="AB_hydrolase_fold"/>
</dbReference>
<dbReference type="EMBL" id="JFAX01000010">
    <property type="protein sequence ID" value="EXI67511.1"/>
    <property type="molecule type" value="Genomic_DNA"/>
</dbReference>
<dbReference type="PANTHER" id="PTHR43798">
    <property type="entry name" value="MONOACYLGLYCEROL LIPASE"/>
    <property type="match status" value="1"/>
</dbReference>
<dbReference type="SUPFAM" id="SSF53474">
    <property type="entry name" value="alpha/beta-Hydrolases"/>
    <property type="match status" value="1"/>
</dbReference>
<comment type="caution">
    <text evidence="3">The sequence shown here is derived from an EMBL/GenBank/DDBJ whole genome shotgun (WGS) entry which is preliminary data.</text>
</comment>
<proteinExistence type="predicted"/>